<sequence length="261" mass="29914">MHAIHTTDNNRHVQWMSNVQCPYTKLGKLRGLIRHTYYVAAGDNLTPCTLKTLKTDGTIAVQAYADDLCLYLRDEQELPKAFGIIEDFARVSGLSINKQKSILHCHSNLITGLQHFVMSDPSFSSIPIKPIDDNTTYLGMPLLKFDWTAKFDHLKKRVTKILFNDLPLTQRVVAINTYIFSTIYFFDQHDPAPDEEIEDFVDFIKKSLSKFLPINVTHRRLQKLWNIPVNKGGLGLLDLKKQVLGRRATYIYELIASPIHL</sequence>
<protein>
    <submittedName>
        <fullName evidence="1">Unnamed protein product</fullName>
    </submittedName>
</protein>
<dbReference type="OrthoDB" id="4097129at2759"/>
<evidence type="ECO:0000313" key="2">
    <source>
        <dbReference type="Proteomes" id="UP001165063"/>
    </source>
</evidence>
<dbReference type="AlphaFoldDB" id="A0A9W6YZ47"/>
<accession>A0A9W6YZ47</accession>
<comment type="caution">
    <text evidence="1">The sequence shown here is derived from an EMBL/GenBank/DDBJ whole genome shotgun (WGS) entry which is preliminary data.</text>
</comment>
<proteinExistence type="predicted"/>
<gene>
    <name evidence="1" type="ORF">Amon01_000370900</name>
</gene>
<name>A0A9W6YZ47_AMBMO</name>
<dbReference type="EMBL" id="BSXU01001631">
    <property type="protein sequence ID" value="GMG29450.1"/>
    <property type="molecule type" value="Genomic_DNA"/>
</dbReference>
<keyword evidence="2" id="KW-1185">Reference proteome</keyword>
<reference evidence="1" key="1">
    <citation type="submission" date="2023-04" db="EMBL/GenBank/DDBJ databases">
        <title>Ambrosiozyma monospora NBRC 1965.</title>
        <authorList>
            <person name="Ichikawa N."/>
            <person name="Sato H."/>
            <person name="Tonouchi N."/>
        </authorList>
    </citation>
    <scope>NUCLEOTIDE SEQUENCE</scope>
    <source>
        <strain evidence="1">NBRC 1965</strain>
    </source>
</reference>
<evidence type="ECO:0000313" key="1">
    <source>
        <dbReference type="EMBL" id="GMG29450.1"/>
    </source>
</evidence>
<dbReference type="Proteomes" id="UP001165063">
    <property type="component" value="Unassembled WGS sequence"/>
</dbReference>
<organism evidence="1 2">
    <name type="scientific">Ambrosiozyma monospora</name>
    <name type="common">Yeast</name>
    <name type="synonym">Endomycopsis monosporus</name>
    <dbReference type="NCBI Taxonomy" id="43982"/>
    <lineage>
        <taxon>Eukaryota</taxon>
        <taxon>Fungi</taxon>
        <taxon>Dikarya</taxon>
        <taxon>Ascomycota</taxon>
        <taxon>Saccharomycotina</taxon>
        <taxon>Pichiomycetes</taxon>
        <taxon>Pichiales</taxon>
        <taxon>Pichiaceae</taxon>
        <taxon>Ambrosiozyma</taxon>
    </lineage>
</organism>